<accession>A0A151P852</accession>
<evidence type="ECO:0000313" key="2">
    <source>
        <dbReference type="EMBL" id="KYO45271.1"/>
    </source>
</evidence>
<comment type="caution">
    <text evidence="2">The sequence shown here is derived from an EMBL/GenBank/DDBJ whole genome shotgun (WGS) entry which is preliminary data.</text>
</comment>
<feature type="region of interest" description="Disordered" evidence="1">
    <location>
        <begin position="46"/>
        <end position="67"/>
    </location>
</feature>
<dbReference type="Proteomes" id="UP000050525">
    <property type="component" value="Unassembled WGS sequence"/>
</dbReference>
<sequence>MQSSLRLLIKIRRTCCGLPRESEIHGDIRAFAAIFLHTPWDLSDEPPRTPMSTVDSHQTPCLQPPFPGAPVLRELRIYTPSLEKSEPTDSTSPPEALLCLRCNSTKPWTGCQWCPVEDSPTDPQLPRVVMQVIIMPFSSTYTRDG</sequence>
<gene>
    <name evidence="2" type="ORF">Y1Q_0014713</name>
</gene>
<evidence type="ECO:0000256" key="1">
    <source>
        <dbReference type="SAM" id="MobiDB-lite"/>
    </source>
</evidence>
<dbReference type="AlphaFoldDB" id="A0A151P852"/>
<evidence type="ECO:0000313" key="3">
    <source>
        <dbReference type="Proteomes" id="UP000050525"/>
    </source>
</evidence>
<feature type="compositionally biased region" description="Polar residues" evidence="1">
    <location>
        <begin position="50"/>
        <end position="61"/>
    </location>
</feature>
<proteinExistence type="predicted"/>
<dbReference type="EMBL" id="AKHW03000629">
    <property type="protein sequence ID" value="KYO45271.1"/>
    <property type="molecule type" value="Genomic_DNA"/>
</dbReference>
<reference evidence="2 3" key="1">
    <citation type="journal article" date="2012" name="Genome Biol.">
        <title>Sequencing three crocodilian genomes to illuminate the evolution of archosaurs and amniotes.</title>
        <authorList>
            <person name="St John J.A."/>
            <person name="Braun E.L."/>
            <person name="Isberg S.R."/>
            <person name="Miles L.G."/>
            <person name="Chong A.Y."/>
            <person name="Gongora J."/>
            <person name="Dalzell P."/>
            <person name="Moran C."/>
            <person name="Bed'hom B."/>
            <person name="Abzhanov A."/>
            <person name="Burgess S.C."/>
            <person name="Cooksey A.M."/>
            <person name="Castoe T.A."/>
            <person name="Crawford N.G."/>
            <person name="Densmore L.D."/>
            <person name="Drew J.C."/>
            <person name="Edwards S.V."/>
            <person name="Faircloth B.C."/>
            <person name="Fujita M.K."/>
            <person name="Greenwold M.J."/>
            <person name="Hoffmann F.G."/>
            <person name="Howard J.M."/>
            <person name="Iguchi T."/>
            <person name="Janes D.E."/>
            <person name="Khan S.Y."/>
            <person name="Kohno S."/>
            <person name="de Koning A.J."/>
            <person name="Lance S.L."/>
            <person name="McCarthy F.M."/>
            <person name="McCormack J.E."/>
            <person name="Merchant M.E."/>
            <person name="Peterson D.G."/>
            <person name="Pollock D.D."/>
            <person name="Pourmand N."/>
            <person name="Raney B.J."/>
            <person name="Roessler K.A."/>
            <person name="Sanford J.R."/>
            <person name="Sawyer R.H."/>
            <person name="Schmidt C.J."/>
            <person name="Triplett E.W."/>
            <person name="Tuberville T.D."/>
            <person name="Venegas-Anaya M."/>
            <person name="Howard J.T."/>
            <person name="Jarvis E.D."/>
            <person name="Guillette L.J.Jr."/>
            <person name="Glenn T.C."/>
            <person name="Green R.E."/>
            <person name="Ray D.A."/>
        </authorList>
    </citation>
    <scope>NUCLEOTIDE SEQUENCE [LARGE SCALE GENOMIC DNA]</scope>
    <source>
        <strain evidence="2">KSC_2009_1</strain>
    </source>
</reference>
<protein>
    <submittedName>
        <fullName evidence="2">Uncharacterized protein</fullName>
    </submittedName>
</protein>
<keyword evidence="3" id="KW-1185">Reference proteome</keyword>
<name>A0A151P852_ALLMI</name>
<organism evidence="2 3">
    <name type="scientific">Alligator mississippiensis</name>
    <name type="common">American alligator</name>
    <dbReference type="NCBI Taxonomy" id="8496"/>
    <lineage>
        <taxon>Eukaryota</taxon>
        <taxon>Metazoa</taxon>
        <taxon>Chordata</taxon>
        <taxon>Craniata</taxon>
        <taxon>Vertebrata</taxon>
        <taxon>Euteleostomi</taxon>
        <taxon>Archelosauria</taxon>
        <taxon>Archosauria</taxon>
        <taxon>Crocodylia</taxon>
        <taxon>Alligatoridae</taxon>
        <taxon>Alligatorinae</taxon>
        <taxon>Alligator</taxon>
    </lineage>
</organism>